<evidence type="ECO:0000313" key="2">
    <source>
        <dbReference type="Proteomes" id="UP000009138"/>
    </source>
</evidence>
<sequence>MDKAIQKSISTKLLGSTILRIAPHLQIVIEYDRILAFCKGSIVEFDSRSIN</sequence>
<reference evidence="1 2" key="1">
    <citation type="journal article" date="2009" name="PLoS Genet.">
        <title>Genomic analysis of the basal lineage fungus Rhizopus oryzae reveals a whole-genome duplication.</title>
        <authorList>
            <person name="Ma L.-J."/>
            <person name="Ibrahim A.S."/>
            <person name="Skory C."/>
            <person name="Grabherr M.G."/>
            <person name="Burger G."/>
            <person name="Butler M."/>
            <person name="Elias M."/>
            <person name="Idnurm A."/>
            <person name="Lang B.F."/>
            <person name="Sone T."/>
            <person name="Abe A."/>
            <person name="Calvo S.E."/>
            <person name="Corrochano L.M."/>
            <person name="Engels R."/>
            <person name="Fu J."/>
            <person name="Hansberg W."/>
            <person name="Kim J.-M."/>
            <person name="Kodira C.D."/>
            <person name="Koehrsen M.J."/>
            <person name="Liu B."/>
            <person name="Miranda-Saavedra D."/>
            <person name="O'Leary S."/>
            <person name="Ortiz-Castellanos L."/>
            <person name="Poulter R."/>
            <person name="Rodriguez-Romero J."/>
            <person name="Ruiz-Herrera J."/>
            <person name="Shen Y.-Q."/>
            <person name="Zeng Q."/>
            <person name="Galagan J."/>
            <person name="Birren B.W."/>
            <person name="Cuomo C.A."/>
            <person name="Wickes B.L."/>
        </authorList>
    </citation>
    <scope>NUCLEOTIDE SEQUENCE [LARGE SCALE GENOMIC DNA]</scope>
    <source>
        <strain evidence="2">RA 99-880 / ATCC MYA-4621 / FGSC 9543 / NRRL 43880</strain>
    </source>
</reference>
<dbReference type="Proteomes" id="UP000009138">
    <property type="component" value="Unassembled WGS sequence"/>
</dbReference>
<proteinExistence type="predicted"/>
<dbReference type="EMBL" id="CH476732">
    <property type="protein sequence ID" value="EIE76937.1"/>
    <property type="molecule type" value="Genomic_DNA"/>
</dbReference>
<name>I1BL57_RHIO9</name>
<keyword evidence="2" id="KW-1185">Reference proteome</keyword>
<dbReference type="VEuPathDB" id="FungiDB:RO3G_01641"/>
<organism evidence="1 2">
    <name type="scientific">Rhizopus delemar (strain RA 99-880 / ATCC MYA-4621 / FGSC 9543 / NRRL 43880)</name>
    <name type="common">Mucormycosis agent</name>
    <name type="synonym">Rhizopus arrhizus var. delemar</name>
    <dbReference type="NCBI Taxonomy" id="246409"/>
    <lineage>
        <taxon>Eukaryota</taxon>
        <taxon>Fungi</taxon>
        <taxon>Fungi incertae sedis</taxon>
        <taxon>Mucoromycota</taxon>
        <taxon>Mucoromycotina</taxon>
        <taxon>Mucoromycetes</taxon>
        <taxon>Mucorales</taxon>
        <taxon>Mucorineae</taxon>
        <taxon>Rhizopodaceae</taxon>
        <taxon>Rhizopus</taxon>
    </lineage>
</organism>
<accession>I1BL57</accession>
<dbReference type="AlphaFoldDB" id="I1BL57"/>
<dbReference type="GeneID" id="93608613"/>
<gene>
    <name evidence="1" type="ORF">RO3G_01641</name>
</gene>
<protein>
    <submittedName>
        <fullName evidence="1">Uncharacterized protein</fullName>
    </submittedName>
</protein>
<evidence type="ECO:0000313" key="1">
    <source>
        <dbReference type="EMBL" id="EIE76937.1"/>
    </source>
</evidence>
<dbReference type="InParanoid" id="I1BL57"/>
<dbReference type="RefSeq" id="XP_067512333.1">
    <property type="nucleotide sequence ID" value="XM_067656232.1"/>
</dbReference>